<gene>
    <name evidence="4" type="ORF">HKI87_13g73780</name>
</gene>
<dbReference type="EMBL" id="CP151513">
    <property type="protein sequence ID" value="WZN65816.1"/>
    <property type="molecule type" value="Genomic_DNA"/>
</dbReference>
<dbReference type="Proteomes" id="UP001472866">
    <property type="component" value="Chromosome 13"/>
</dbReference>
<sequence length="761" mass="86974">MGEDSLGAMKADYLKRKADGEVRKQNYRDAILHYTEALELLREGGRTTSGQDSALHLILGNRSLALARCGKFSHALEDADECVRVSPRWAKAHWRRAQALKGLKRRIEALEALKVSHESVGPQDDEGSAKEREEVEKEIRRVVVSLRREEIAEWIVGALQKLQDRKIIAPAKVEDVTDEEKVEACFRHVKISQQQSGTPKSPYHEKVHEWVLHSSLEPAEAYELRSAMYCRAKCLRQAQADARMAIAHTHLRYSEASGAAIMNKYLDLARAYHQLGVAYTCEAKDHADVDLTQGVKCFSQACEYDSKEDSYQSKLKEFSEQLSPQDAKRVQDLLREVRAGDYRQGHLLAGDVDGKDFCVHQLNVSLRFGERTRKNLTAGVREELRRSFATHFKCKSPLDVQLSFIKFSEEAGLEVGLEIHLQASTSLKLAQEFAKGTAGGPESCATLLYELTDGNAVEQELGRDVAISTELLDITETIRAQQKADDFEFSYLVCETAERDEPKESEPSRPKTEIELPYKMYRLVHADGSPCERADKHGFAMSRVYYSKTELPDEVYVELCDSSLRWRQSSDEVKIILLRVPAGLRASRDLHVQILPDYVKCATRNVARSGEGEVYFEGQLCRGIIPEQSLWEYDSDNGLLTVYLKKMNLELLSTSHQHANMWWPRLCADHAEIQWDDYEKDYSDLPEPIMRQHEKNELQSKILNNLEYKERLKNESLQEADEVRRRLRQERLHEMRTGERLSWVDLSQGKTGRSKVTIRRG</sequence>
<dbReference type="Gene3D" id="1.25.40.10">
    <property type="entry name" value="Tetratricopeptide repeat domain"/>
    <property type="match status" value="1"/>
</dbReference>
<dbReference type="PANTHER" id="PTHR22904">
    <property type="entry name" value="TPR REPEAT CONTAINING PROTEIN"/>
    <property type="match status" value="1"/>
</dbReference>
<dbReference type="Gene3D" id="2.60.40.790">
    <property type="match status" value="1"/>
</dbReference>
<dbReference type="Pfam" id="PF04969">
    <property type="entry name" value="CS"/>
    <property type="match status" value="1"/>
</dbReference>
<dbReference type="PROSITE" id="PS51203">
    <property type="entry name" value="CS"/>
    <property type="match status" value="1"/>
</dbReference>
<dbReference type="SUPFAM" id="SSF48452">
    <property type="entry name" value="TPR-like"/>
    <property type="match status" value="1"/>
</dbReference>
<dbReference type="PANTHER" id="PTHR22904:SF523">
    <property type="entry name" value="STRESS-INDUCED-PHOSPHOPROTEIN 1"/>
    <property type="match status" value="1"/>
</dbReference>
<dbReference type="InterPro" id="IPR011990">
    <property type="entry name" value="TPR-like_helical_dom_sf"/>
</dbReference>
<accession>A0AAX4PI96</accession>
<evidence type="ECO:0000256" key="2">
    <source>
        <dbReference type="ARBA" id="ARBA00022803"/>
    </source>
</evidence>
<dbReference type="AlphaFoldDB" id="A0AAX4PI96"/>
<protein>
    <recommendedName>
        <fullName evidence="3">CS domain-containing protein</fullName>
    </recommendedName>
</protein>
<evidence type="ECO:0000256" key="1">
    <source>
        <dbReference type="ARBA" id="ARBA00022737"/>
    </source>
</evidence>
<dbReference type="InterPro" id="IPR007052">
    <property type="entry name" value="CS_dom"/>
</dbReference>
<feature type="domain" description="CS" evidence="3">
    <location>
        <begin position="559"/>
        <end position="667"/>
    </location>
</feature>
<proteinExistence type="predicted"/>
<organism evidence="4 5">
    <name type="scientific">Chloropicon roscoffensis</name>
    <dbReference type="NCBI Taxonomy" id="1461544"/>
    <lineage>
        <taxon>Eukaryota</taxon>
        <taxon>Viridiplantae</taxon>
        <taxon>Chlorophyta</taxon>
        <taxon>Chloropicophyceae</taxon>
        <taxon>Chloropicales</taxon>
        <taxon>Chloropicaceae</taxon>
        <taxon>Chloropicon</taxon>
    </lineage>
</organism>
<dbReference type="InterPro" id="IPR008978">
    <property type="entry name" value="HSP20-like_chaperone"/>
</dbReference>
<keyword evidence="5" id="KW-1185">Reference proteome</keyword>
<evidence type="ECO:0000259" key="3">
    <source>
        <dbReference type="PROSITE" id="PS51203"/>
    </source>
</evidence>
<name>A0AAX4PI96_9CHLO</name>
<reference evidence="4 5" key="1">
    <citation type="submission" date="2024-03" db="EMBL/GenBank/DDBJ databases">
        <title>Complete genome sequence of the green alga Chloropicon roscoffensis RCC1871.</title>
        <authorList>
            <person name="Lemieux C."/>
            <person name="Pombert J.-F."/>
            <person name="Otis C."/>
            <person name="Turmel M."/>
        </authorList>
    </citation>
    <scope>NUCLEOTIDE SEQUENCE [LARGE SCALE GENOMIC DNA]</scope>
    <source>
        <strain evidence="4 5">RCC1871</strain>
    </source>
</reference>
<keyword evidence="2" id="KW-0802">TPR repeat</keyword>
<dbReference type="SUPFAM" id="SSF49764">
    <property type="entry name" value="HSP20-like chaperones"/>
    <property type="match status" value="1"/>
</dbReference>
<dbReference type="CDD" id="cd06467">
    <property type="entry name" value="p23_NUDC_like"/>
    <property type="match status" value="1"/>
</dbReference>
<evidence type="ECO:0000313" key="5">
    <source>
        <dbReference type="Proteomes" id="UP001472866"/>
    </source>
</evidence>
<evidence type="ECO:0000313" key="4">
    <source>
        <dbReference type="EMBL" id="WZN65816.1"/>
    </source>
</evidence>
<dbReference type="GO" id="GO:0051879">
    <property type="term" value="F:Hsp90 protein binding"/>
    <property type="evidence" value="ECO:0007669"/>
    <property type="project" value="TreeGrafter"/>
</dbReference>
<keyword evidence="1" id="KW-0677">Repeat</keyword>